<evidence type="ECO:0000256" key="1">
    <source>
        <dbReference type="SAM" id="MobiDB-lite"/>
    </source>
</evidence>
<dbReference type="InterPro" id="IPR036249">
    <property type="entry name" value="Thioredoxin-like_sf"/>
</dbReference>
<dbReference type="RefSeq" id="WP_146387883.1">
    <property type="nucleotide sequence ID" value="NZ_VOHK01000004.1"/>
</dbReference>
<dbReference type="EMBL" id="VOHK01000004">
    <property type="protein sequence ID" value="TWT20232.1"/>
    <property type="molecule type" value="Genomic_DNA"/>
</dbReference>
<comment type="caution">
    <text evidence="3">The sequence shown here is derived from an EMBL/GenBank/DDBJ whole genome shotgun (WGS) entry which is preliminary data.</text>
</comment>
<dbReference type="PANTHER" id="PTHR42852">
    <property type="entry name" value="THIOL:DISULFIDE INTERCHANGE PROTEIN DSBE"/>
    <property type="match status" value="1"/>
</dbReference>
<dbReference type="PROSITE" id="PS51352">
    <property type="entry name" value="THIOREDOXIN_2"/>
    <property type="match status" value="1"/>
</dbReference>
<accession>A0A5C5U3T1</accession>
<proteinExistence type="predicted"/>
<dbReference type="PANTHER" id="PTHR42852:SF13">
    <property type="entry name" value="PROTEIN DIPZ"/>
    <property type="match status" value="1"/>
</dbReference>
<dbReference type="OrthoDB" id="9811352at2"/>
<sequence>MERSLRPAPPWQVSQWFNTDAPLGVESLRGRVIVLEAFQMLCPGCVSHGLPQVARVHATFPKERVAVVGLHAVFEHHAAMTPVALEAFLHEYRIGFPVGVDAPAADGPIPQTMRAYAMQGTPTLVLIDVLGRLRAQHFGQVGDLALGAQIAALLAEAEDGRGRAGDGSVRSDAGACTAGWQPMPGG</sequence>
<feature type="domain" description="Thioredoxin" evidence="2">
    <location>
        <begin position="2"/>
        <end position="159"/>
    </location>
</feature>
<keyword evidence="4" id="KW-1185">Reference proteome</keyword>
<protein>
    <submittedName>
        <fullName evidence="3">TlpA family protein disulfide reductase</fullName>
    </submittedName>
</protein>
<evidence type="ECO:0000313" key="3">
    <source>
        <dbReference type="EMBL" id="TWT20232.1"/>
    </source>
</evidence>
<dbReference type="SUPFAM" id="SSF52833">
    <property type="entry name" value="Thioredoxin-like"/>
    <property type="match status" value="1"/>
</dbReference>
<feature type="region of interest" description="Disordered" evidence="1">
    <location>
        <begin position="161"/>
        <end position="186"/>
    </location>
</feature>
<evidence type="ECO:0000259" key="2">
    <source>
        <dbReference type="PROSITE" id="PS51352"/>
    </source>
</evidence>
<evidence type="ECO:0000313" key="4">
    <source>
        <dbReference type="Proteomes" id="UP000319980"/>
    </source>
</evidence>
<gene>
    <name evidence="3" type="ORF">FQY83_10865</name>
</gene>
<dbReference type="Proteomes" id="UP000319980">
    <property type="component" value="Unassembled WGS sequence"/>
</dbReference>
<reference evidence="3 4" key="1">
    <citation type="journal article" date="2008" name="Int. J. Syst. Evol. Microbiol.">
        <title>Luteimonas marina sp. nov., isolated from seawater.</title>
        <authorList>
            <person name="Baik K.S."/>
            <person name="Park S.C."/>
            <person name="Kim M.S."/>
            <person name="Kim E.M."/>
            <person name="Park C."/>
            <person name="Chun J."/>
            <person name="Seong C.N."/>
        </authorList>
    </citation>
    <scope>NUCLEOTIDE SEQUENCE [LARGE SCALE GENOMIC DNA]</scope>
    <source>
        <strain evidence="3 4">FR1330</strain>
    </source>
</reference>
<dbReference type="AlphaFoldDB" id="A0A5C5U3T1"/>
<name>A0A5C5U3T1_9GAMM</name>
<organism evidence="3 4">
    <name type="scientific">Luteimonas marina</name>
    <dbReference type="NCBI Taxonomy" id="488485"/>
    <lineage>
        <taxon>Bacteria</taxon>
        <taxon>Pseudomonadati</taxon>
        <taxon>Pseudomonadota</taxon>
        <taxon>Gammaproteobacteria</taxon>
        <taxon>Lysobacterales</taxon>
        <taxon>Lysobacteraceae</taxon>
        <taxon>Luteimonas</taxon>
    </lineage>
</organism>
<dbReference type="Gene3D" id="3.40.30.10">
    <property type="entry name" value="Glutaredoxin"/>
    <property type="match status" value="1"/>
</dbReference>
<dbReference type="InterPro" id="IPR050553">
    <property type="entry name" value="Thioredoxin_ResA/DsbE_sf"/>
</dbReference>
<dbReference type="InterPro" id="IPR013766">
    <property type="entry name" value="Thioredoxin_domain"/>
</dbReference>